<gene>
    <name evidence="1" type="ORF">EAH86_10435</name>
</gene>
<dbReference type="Proteomes" id="UP000317722">
    <property type="component" value="Unassembled WGS sequence"/>
</dbReference>
<dbReference type="RefSeq" id="WP_140740151.1">
    <property type="nucleotide sequence ID" value="NZ_RCZM01000003.1"/>
</dbReference>
<organism evidence="1 2">
    <name type="scientific">Pedococcus bigeumensis</name>
    <dbReference type="NCBI Taxonomy" id="433644"/>
    <lineage>
        <taxon>Bacteria</taxon>
        <taxon>Bacillati</taxon>
        <taxon>Actinomycetota</taxon>
        <taxon>Actinomycetes</taxon>
        <taxon>Micrococcales</taxon>
        <taxon>Intrasporangiaceae</taxon>
        <taxon>Pedococcus</taxon>
    </lineage>
</organism>
<proteinExistence type="predicted"/>
<protein>
    <submittedName>
        <fullName evidence="1">Uncharacterized protein</fullName>
    </submittedName>
</protein>
<dbReference type="OrthoDB" id="7053243at2"/>
<keyword evidence="2" id="KW-1185">Reference proteome</keyword>
<dbReference type="AlphaFoldDB" id="A0A502CZI6"/>
<dbReference type="EMBL" id="RCZM01000003">
    <property type="protein sequence ID" value="TPG17171.1"/>
    <property type="molecule type" value="Genomic_DNA"/>
</dbReference>
<name>A0A502CZI6_9MICO</name>
<accession>A0A502CZI6</accession>
<sequence length="946" mass="103261">MADVAQSSTIELLQYLHDALASHFHMLHAKRASLEPSSPVFALEHDLSPEDVDLLKTSVRAAVQTGLGARHRQCWLPFVVYAAESGYDYVGDEYWRSFERSTPGWRDDHRSWIKMWFQRFATEYGGAVPTGAFASTFTIIAWPITHGVLPRYLQRQLAQLLFEFSGALTSDLLDDPAALGLRLARRASTYTERFRIFCENTTLVGQVATALLSGKDEPTPYLLPSTLDRILADLFKEHQARHWLKSAQQSATRARGFRSVNSIGQPSSKDRALSRASDPRLILKFETEWNGYAELPDLTPLGVGLPDVFSQLRTSRGLVNGGARHVPPSGLLYPGQEVRFANWPRPDAPFLQLDRAEEGVNRVLADQCAISQGPWWLFRRQGSGLALEVKGKFVRPGHRYVLVGAGSVEAPQVSWGREVALAAEGARAYELVVPEQINESDEAVLTASGIGVVSHVSIRPVGVVASAWDGEGDVEWLAGEPGILGIRSDLLPKHCRLTIDGAVYLLDWSPEHVELLLSLEGLPVGSHSATVSLLGDSERQVATGSLIITIRDPRIRPEGAWVGEGIRMLAAPARPTLSELWDERVGLTIDGPTGSEAELVVTLRDANDVPLVDVKRSIKLPVDEDQWRATARALRKDQRFSDAYDEAESCVVTVSREGIGFASLTCERGFQPLRWRFARTHDGAVIAHLIDRTDGGNTTIQFFDVETPLVPVPKCADAPIPVPPRGGLAIARSGESAAAVILPTDPNTVFRLPRAIPSVSARTRTSNEIRRLAAGHAEWLAADLPADAFATYEQQLVGDAIARAIGTLIGGGHWAQLERQLATASDPADHLEAMQAAVGASASQKELASTIAFSLYRWLTPDALLLGFDKVIAPHLAACGVIRKPGAARFLLMLAGRPGYIGEWEASEADFLINRVLLSPMLYRAARFAVIGTRALNDADGVDRSF</sequence>
<reference evidence="1 2" key="1">
    <citation type="journal article" date="2019" name="Environ. Microbiol.">
        <title>Species interactions and distinct microbial communities in high Arctic permafrost affected cryosols are associated with the CH4 and CO2 gas fluxes.</title>
        <authorList>
            <person name="Altshuler I."/>
            <person name="Hamel J."/>
            <person name="Turney S."/>
            <person name="Magnuson E."/>
            <person name="Levesque R."/>
            <person name="Greer C."/>
            <person name="Whyte L.G."/>
        </authorList>
    </citation>
    <scope>NUCLEOTIDE SEQUENCE [LARGE SCALE GENOMIC DNA]</scope>
    <source>
        <strain evidence="1 2">S9.3A</strain>
    </source>
</reference>
<comment type="caution">
    <text evidence="1">The sequence shown here is derived from an EMBL/GenBank/DDBJ whole genome shotgun (WGS) entry which is preliminary data.</text>
</comment>
<evidence type="ECO:0000313" key="1">
    <source>
        <dbReference type="EMBL" id="TPG17171.1"/>
    </source>
</evidence>
<evidence type="ECO:0000313" key="2">
    <source>
        <dbReference type="Proteomes" id="UP000317722"/>
    </source>
</evidence>